<evidence type="ECO:0000256" key="2">
    <source>
        <dbReference type="ARBA" id="ARBA00008997"/>
    </source>
</evidence>
<dbReference type="GO" id="GO:0006281">
    <property type="term" value="P:DNA repair"/>
    <property type="evidence" value="ECO:0007669"/>
    <property type="project" value="UniProtKB-UniRule"/>
</dbReference>
<evidence type="ECO:0000313" key="9">
    <source>
        <dbReference type="EMBL" id="KAF7995751.1"/>
    </source>
</evidence>
<feature type="domain" description="Non-structural maintenance of chromosome element 4 C-terminal" evidence="8">
    <location>
        <begin position="227"/>
        <end position="317"/>
    </location>
</feature>
<comment type="subunit">
    <text evidence="7">Component of the SMC5-SMC6 complex.</text>
</comment>
<comment type="similarity">
    <text evidence="2 7">Belongs to the NSE4 family.</text>
</comment>
<evidence type="ECO:0000256" key="5">
    <source>
        <dbReference type="ARBA" id="ARBA00023204"/>
    </source>
</evidence>
<dbReference type="InterPro" id="IPR014854">
    <property type="entry name" value="Nse4_C"/>
</dbReference>
<dbReference type="InterPro" id="IPR027786">
    <property type="entry name" value="Nse4/EID"/>
</dbReference>
<keyword evidence="10" id="KW-1185">Reference proteome</keyword>
<dbReference type="GO" id="GO:0006310">
    <property type="term" value="P:DNA recombination"/>
    <property type="evidence" value="ECO:0007669"/>
    <property type="project" value="UniProtKB-UniRule"/>
</dbReference>
<evidence type="ECO:0000256" key="1">
    <source>
        <dbReference type="ARBA" id="ARBA00004123"/>
    </source>
</evidence>
<evidence type="ECO:0000256" key="4">
    <source>
        <dbReference type="ARBA" id="ARBA00023172"/>
    </source>
</evidence>
<proteinExistence type="inferred from homology"/>
<evidence type="ECO:0000256" key="6">
    <source>
        <dbReference type="ARBA" id="ARBA00023242"/>
    </source>
</evidence>
<dbReference type="AlphaFoldDB" id="A0A834Y0M9"/>
<dbReference type="Pfam" id="PF08743">
    <property type="entry name" value="Nse4_C"/>
    <property type="match status" value="1"/>
</dbReference>
<reference evidence="9 10" key="1">
    <citation type="submission" date="2020-08" db="EMBL/GenBank/DDBJ databases">
        <title>Aphidius gifuensis genome sequencing and assembly.</title>
        <authorList>
            <person name="Du Z."/>
        </authorList>
    </citation>
    <scope>NUCLEOTIDE SEQUENCE [LARGE SCALE GENOMIC DNA]</scope>
    <source>
        <strain evidence="9">YNYX2018</strain>
        <tissue evidence="9">Adults</tissue>
    </source>
</reference>
<name>A0A834Y0M9_APHGI</name>
<dbReference type="GO" id="GO:0030915">
    <property type="term" value="C:Smc5-Smc6 complex"/>
    <property type="evidence" value="ECO:0007669"/>
    <property type="project" value="UniProtKB-UniRule"/>
</dbReference>
<evidence type="ECO:0000313" key="10">
    <source>
        <dbReference type="Proteomes" id="UP000639338"/>
    </source>
</evidence>
<comment type="subcellular location">
    <subcellularLocation>
        <location evidence="1 7">Nucleus</location>
    </subcellularLocation>
</comment>
<evidence type="ECO:0000256" key="7">
    <source>
        <dbReference type="RuleBase" id="RU365071"/>
    </source>
</evidence>
<keyword evidence="6 7" id="KW-0539">Nucleus</keyword>
<accession>A0A834Y0M9</accession>
<protein>
    <recommendedName>
        <fullName evidence="7">Non-structural maintenance of chromosomes element 4</fullName>
    </recommendedName>
</protein>
<comment type="caution">
    <text evidence="9">The sequence shown here is derived from an EMBL/GenBank/DDBJ whole genome shotgun (WGS) entry which is preliminary data.</text>
</comment>
<organism evidence="9 10">
    <name type="scientific">Aphidius gifuensis</name>
    <name type="common">Parasitoid wasp</name>
    <dbReference type="NCBI Taxonomy" id="684658"/>
    <lineage>
        <taxon>Eukaryota</taxon>
        <taxon>Metazoa</taxon>
        <taxon>Ecdysozoa</taxon>
        <taxon>Arthropoda</taxon>
        <taxon>Hexapoda</taxon>
        <taxon>Insecta</taxon>
        <taxon>Pterygota</taxon>
        <taxon>Neoptera</taxon>
        <taxon>Endopterygota</taxon>
        <taxon>Hymenoptera</taxon>
        <taxon>Apocrita</taxon>
        <taxon>Ichneumonoidea</taxon>
        <taxon>Braconidae</taxon>
        <taxon>Aphidiinae</taxon>
        <taxon>Aphidius</taxon>
    </lineage>
</organism>
<dbReference type="PANTHER" id="PTHR16140">
    <property type="entry name" value="NON-STRUCTURAL MAINTENANCE OF CHROMOSOMES ELEMENT 4"/>
    <property type="match status" value="1"/>
</dbReference>
<dbReference type="OrthoDB" id="361242at2759"/>
<dbReference type="PANTHER" id="PTHR16140:SF0">
    <property type="entry name" value="NON-STRUCTURAL MAINTENANCE OF CHROMOSOMES ELEMENT 4"/>
    <property type="match status" value="1"/>
</dbReference>
<dbReference type="Proteomes" id="UP000639338">
    <property type="component" value="Unassembled WGS sequence"/>
</dbReference>
<dbReference type="EMBL" id="JACMRX010000002">
    <property type="protein sequence ID" value="KAF7995751.1"/>
    <property type="molecule type" value="Genomic_DNA"/>
</dbReference>
<sequence length="319" mass="36667">MSAILSTPPMANRERRSFYASPVDRKAALRDALNKATDLQHHADPEALDNLTEMVERVDEIHHDWENAATEERIENSDQVLIDSEVMTLSSNIIQSCMNSMSKEMSQYKRSDFVKKIISFAIGLADEPHDEPNWKLLEPNILCLFKNTPQVSMLLSSINPVAKPEATRRNETAVAQRRLNREKEAKVTLKKPDTVTVLEKEDTTVEQTVTQLAKKIRMIYNDTGKQPMNYFKLVLNPHDFGKTIENILHTAFLVRDGRLRMLRVEGEADLCVMPTSNREKEEAENKGINVNIQNMISINYEQWEQLIQHYNITEPTIDF</sequence>
<comment type="function">
    <text evidence="7">Component of the SMC5-SMC6 complex, that promotes sister chromatid alignment after DNA damage and facilitates double-stranded DNA breaks (DSBs) repair via homologous recombination between sister chromatids.</text>
</comment>
<evidence type="ECO:0000259" key="8">
    <source>
        <dbReference type="Pfam" id="PF08743"/>
    </source>
</evidence>
<gene>
    <name evidence="9" type="ORF">HCN44_006858</name>
</gene>
<dbReference type="GO" id="GO:0005634">
    <property type="term" value="C:nucleus"/>
    <property type="evidence" value="ECO:0007669"/>
    <property type="project" value="UniProtKB-SubCell"/>
</dbReference>
<keyword evidence="4 7" id="KW-0233">DNA recombination</keyword>
<keyword evidence="3 7" id="KW-0227">DNA damage</keyword>
<evidence type="ECO:0000256" key="3">
    <source>
        <dbReference type="ARBA" id="ARBA00022763"/>
    </source>
</evidence>
<keyword evidence="5 7" id="KW-0234">DNA repair</keyword>